<feature type="compositionally biased region" description="Polar residues" evidence="15">
    <location>
        <begin position="1"/>
        <end position="14"/>
    </location>
</feature>
<keyword evidence="9" id="KW-0862">Zinc</keyword>
<comment type="similarity">
    <text evidence="3">Belongs to the peptidase M28 family.</text>
</comment>
<evidence type="ECO:0000256" key="4">
    <source>
        <dbReference type="ARBA" id="ARBA00022670"/>
    </source>
</evidence>
<sequence length="940" mass="105197">MISSGSKSIRQRSGGTKIKSPPEDVVYSSKLTSPRRSQPSSVLAPTYMFGLFVLVYLATYGFVMLVERQLPRPLTIQDEPRHPGRFIAERVYNHLVNLTSLGPRPVGSFENEVLAVNFLRKEINNVIQQSDPKVHQIRLDTQTVSGAFPLTFLDRMTNIYRNVQNVIVRVGPVVESAHSLLVNCHFDTVPDSPGASDDGSSCALMLELLRVIALSPTPLQNNIVFLFNGAEEAFLQASHGFITQHPWARNVRAFVNLEACGAGGREVLFQSGPKNPWLMEVYSASVPYPFASSLAQDVFQSGLIPGDTDFRIFRDFGNIPGLDFAWSKNGYVYHTRLDAVSQIPLASLQRTGDNILPLLLNLVNSKQLVAVHQYREGSLVYFDFIGLFIVTLSSTFTILVCLLTLGLVLLSVYINSRAAGEQLAHGSSYAGLLVRCAGFTLVNYVLCLGVNLAIAFTLTKMNRAMSWYGAHLWLVPLYIIPLLILSFSSILFFTHNYLAKFTRFKQSTHSSFYYNVITDSTLLLYSLIMMLLMFTYVGSVMVPLIWILSLSLFSILRSLHPSLSLNPVSSLLCFLLFSLVPYMLCSYLIYCVLLLIVPIMGRSGSGNHAEEVISFLTTTIFSLLFNLMTPCILFVRSPKKVLSSLGTIFFVSILLLVLTPLGFPYSGELSSPTPQRYMIMHVDRVYHNPYSIPDQLSVNSSSTQGQGSIRKAKSGLWLIDLDVNSPKTIDHLISEGSMSVVSEDSDCSRELYCGLPYFLPVYTFIFHTHWIQDRVYTPLGVPLDLKLTYKHVEPWNQVDQSNNTQPPVNMSPTRKGTRIRLSFSLNGTDHVNILVSPFTGVELVRWSLLEGTPLKNKSKFRGRDTYFVFYTCASNIQSFHFWIELFVEEATTGHLVDMGVASHHVHGEKQLTKPLASFLNKFPSWTVTTGWTAGMKLYTF</sequence>
<evidence type="ECO:0000256" key="3">
    <source>
        <dbReference type="ARBA" id="ARBA00010918"/>
    </source>
</evidence>
<feature type="transmembrane region" description="Helical" evidence="16">
    <location>
        <begin position="571"/>
        <end position="600"/>
    </location>
</feature>
<feature type="domain" description="Endoplasmic reticulum metallopeptidase 1-like C-terminal" evidence="18">
    <location>
        <begin position="672"/>
        <end position="938"/>
    </location>
</feature>
<evidence type="ECO:0000256" key="8">
    <source>
        <dbReference type="ARBA" id="ARBA00022824"/>
    </source>
</evidence>
<dbReference type="FunFam" id="3.40.630.10:FF:000008">
    <property type="entry name" value="Endoplasmic reticulum metallopeptidase 1"/>
    <property type="match status" value="1"/>
</dbReference>
<name>A0A8D8QE96_9HEMI</name>
<evidence type="ECO:0000256" key="14">
    <source>
        <dbReference type="ARBA" id="ARBA00078796"/>
    </source>
</evidence>
<evidence type="ECO:0000256" key="5">
    <source>
        <dbReference type="ARBA" id="ARBA00022692"/>
    </source>
</evidence>
<evidence type="ECO:0000256" key="12">
    <source>
        <dbReference type="ARBA" id="ARBA00023136"/>
    </source>
</evidence>
<dbReference type="Pfam" id="PF04389">
    <property type="entry name" value="Peptidase_M28"/>
    <property type="match status" value="1"/>
</dbReference>
<dbReference type="EMBL" id="HBUF01072884">
    <property type="protein sequence ID" value="CAG6630231.1"/>
    <property type="molecule type" value="Transcribed_RNA"/>
</dbReference>
<protein>
    <recommendedName>
        <fullName evidence="14">FXNA-like protease</fullName>
    </recommendedName>
</protein>
<keyword evidence="11" id="KW-0482">Metalloprotease</keyword>
<dbReference type="GO" id="GO:0008235">
    <property type="term" value="F:metalloexopeptidase activity"/>
    <property type="evidence" value="ECO:0007669"/>
    <property type="project" value="InterPro"/>
</dbReference>
<dbReference type="InterPro" id="IPR045175">
    <property type="entry name" value="M28_fam"/>
</dbReference>
<evidence type="ECO:0000256" key="13">
    <source>
        <dbReference type="ARBA" id="ARBA00023180"/>
    </source>
</evidence>
<evidence type="ECO:0000259" key="19">
    <source>
        <dbReference type="Pfam" id="PF22249"/>
    </source>
</evidence>
<feature type="domain" description="Peptidase M28" evidence="17">
    <location>
        <begin position="165"/>
        <end position="357"/>
    </location>
</feature>
<evidence type="ECO:0000256" key="10">
    <source>
        <dbReference type="ARBA" id="ARBA00022989"/>
    </source>
</evidence>
<dbReference type="Pfam" id="PF22249">
    <property type="entry name" value="ERMP1-TM"/>
    <property type="match status" value="1"/>
</dbReference>
<evidence type="ECO:0000259" key="17">
    <source>
        <dbReference type="Pfam" id="PF04389"/>
    </source>
</evidence>
<dbReference type="InterPro" id="IPR007484">
    <property type="entry name" value="Peptidase_M28"/>
</dbReference>
<feature type="domain" description="Endoplasmic reticulum metallopeptidase 1/1-A TM" evidence="19">
    <location>
        <begin position="433"/>
        <end position="656"/>
    </location>
</feature>
<dbReference type="CDD" id="cd03875">
    <property type="entry name" value="M28_Fxna_like"/>
    <property type="match status" value="1"/>
</dbReference>
<keyword evidence="8" id="KW-0256">Endoplasmic reticulum</keyword>
<feature type="transmembrane region" description="Helical" evidence="16">
    <location>
        <begin position="384"/>
        <end position="412"/>
    </location>
</feature>
<feature type="transmembrane region" description="Helical" evidence="16">
    <location>
        <begin position="642"/>
        <end position="663"/>
    </location>
</feature>
<keyword evidence="5 16" id="KW-0812">Transmembrane</keyword>
<dbReference type="GO" id="GO:0005789">
    <property type="term" value="C:endoplasmic reticulum membrane"/>
    <property type="evidence" value="ECO:0007669"/>
    <property type="project" value="UniProtKB-SubCell"/>
</dbReference>
<keyword evidence="10 16" id="KW-1133">Transmembrane helix</keyword>
<evidence type="ECO:0000256" key="16">
    <source>
        <dbReference type="SAM" id="Phobius"/>
    </source>
</evidence>
<comment type="subcellular location">
    <subcellularLocation>
        <location evidence="2">Endoplasmic reticulum membrane</location>
        <topology evidence="2">Multi-pass membrane protein</topology>
    </subcellularLocation>
</comment>
<feature type="compositionally biased region" description="Polar residues" evidence="15">
    <location>
        <begin position="29"/>
        <end position="40"/>
    </location>
</feature>
<dbReference type="PANTHER" id="PTHR12147">
    <property type="entry name" value="METALLOPEPTIDASE M28 FAMILY MEMBER"/>
    <property type="match status" value="1"/>
</dbReference>
<organism evidence="20">
    <name type="scientific">Cacopsylla melanoneura</name>
    <dbReference type="NCBI Taxonomy" id="428564"/>
    <lineage>
        <taxon>Eukaryota</taxon>
        <taxon>Metazoa</taxon>
        <taxon>Ecdysozoa</taxon>
        <taxon>Arthropoda</taxon>
        <taxon>Hexapoda</taxon>
        <taxon>Insecta</taxon>
        <taxon>Pterygota</taxon>
        <taxon>Neoptera</taxon>
        <taxon>Paraneoptera</taxon>
        <taxon>Hemiptera</taxon>
        <taxon>Sternorrhyncha</taxon>
        <taxon>Psylloidea</taxon>
        <taxon>Psyllidae</taxon>
        <taxon>Psyllinae</taxon>
        <taxon>Cacopsylla</taxon>
    </lineage>
</organism>
<dbReference type="EMBL" id="HBUF01072881">
    <property type="protein sequence ID" value="CAG6630219.1"/>
    <property type="molecule type" value="Transcribed_RNA"/>
</dbReference>
<keyword evidence="12 16" id="KW-0472">Membrane</keyword>
<evidence type="ECO:0000256" key="1">
    <source>
        <dbReference type="ARBA" id="ARBA00001947"/>
    </source>
</evidence>
<evidence type="ECO:0000256" key="11">
    <source>
        <dbReference type="ARBA" id="ARBA00023049"/>
    </source>
</evidence>
<accession>A0A8D8QE96</accession>
<dbReference type="InterPro" id="IPR053974">
    <property type="entry name" value="ERMP1_1-A_TM"/>
</dbReference>
<evidence type="ECO:0000256" key="15">
    <source>
        <dbReference type="SAM" id="MobiDB-lite"/>
    </source>
</evidence>
<feature type="transmembrane region" description="Helical" evidence="16">
    <location>
        <begin position="612"/>
        <end position="635"/>
    </location>
</feature>
<dbReference type="Pfam" id="PF22248">
    <property type="entry name" value="ERMP1_C"/>
    <property type="match status" value="1"/>
</dbReference>
<comment type="cofactor">
    <cofactor evidence="1">
        <name>Zn(2+)</name>
        <dbReference type="ChEBI" id="CHEBI:29105"/>
    </cofactor>
</comment>
<evidence type="ECO:0000256" key="9">
    <source>
        <dbReference type="ARBA" id="ARBA00022833"/>
    </source>
</evidence>
<feature type="transmembrane region" description="Helical" evidence="16">
    <location>
        <begin position="540"/>
        <end position="559"/>
    </location>
</feature>
<dbReference type="AlphaFoldDB" id="A0A8D8QE96"/>
<dbReference type="GO" id="GO:0046872">
    <property type="term" value="F:metal ion binding"/>
    <property type="evidence" value="ECO:0007669"/>
    <property type="project" value="UniProtKB-KW"/>
</dbReference>
<feature type="transmembrane region" description="Helical" evidence="16">
    <location>
        <begin position="432"/>
        <end position="458"/>
    </location>
</feature>
<reference evidence="20" key="1">
    <citation type="submission" date="2021-05" db="EMBL/GenBank/DDBJ databases">
        <authorList>
            <person name="Alioto T."/>
            <person name="Alioto T."/>
            <person name="Gomez Garrido J."/>
        </authorList>
    </citation>
    <scope>NUCLEOTIDE SEQUENCE</scope>
</reference>
<evidence type="ECO:0000256" key="6">
    <source>
        <dbReference type="ARBA" id="ARBA00022723"/>
    </source>
</evidence>
<keyword evidence="13" id="KW-0325">Glycoprotein</keyword>
<dbReference type="InterPro" id="IPR048024">
    <property type="entry name" value="Fxna-like_M28_dom"/>
</dbReference>
<keyword evidence="7" id="KW-0378">Hydrolase</keyword>
<evidence type="ECO:0000256" key="7">
    <source>
        <dbReference type="ARBA" id="ARBA00022801"/>
    </source>
</evidence>
<feature type="transmembrane region" description="Helical" evidence="16">
    <location>
        <begin position="512"/>
        <end position="534"/>
    </location>
</feature>
<dbReference type="GO" id="GO:0006508">
    <property type="term" value="P:proteolysis"/>
    <property type="evidence" value="ECO:0007669"/>
    <property type="project" value="UniProtKB-KW"/>
</dbReference>
<keyword evidence="6" id="KW-0479">Metal-binding</keyword>
<proteinExistence type="inferred from homology"/>
<dbReference type="SUPFAM" id="SSF53187">
    <property type="entry name" value="Zn-dependent exopeptidases"/>
    <property type="match status" value="1"/>
</dbReference>
<evidence type="ECO:0000256" key="2">
    <source>
        <dbReference type="ARBA" id="ARBA00004477"/>
    </source>
</evidence>
<evidence type="ECO:0000259" key="18">
    <source>
        <dbReference type="Pfam" id="PF22248"/>
    </source>
</evidence>
<evidence type="ECO:0000313" key="20">
    <source>
        <dbReference type="EMBL" id="CAG6630219.1"/>
    </source>
</evidence>
<keyword evidence="4" id="KW-0645">Protease</keyword>
<feature type="transmembrane region" description="Helical" evidence="16">
    <location>
        <begin position="470"/>
        <end position="492"/>
    </location>
</feature>
<dbReference type="InterPro" id="IPR053973">
    <property type="entry name" value="ERMP1-like_C"/>
</dbReference>
<dbReference type="Gene3D" id="3.40.630.10">
    <property type="entry name" value="Zn peptidases"/>
    <property type="match status" value="1"/>
</dbReference>
<feature type="region of interest" description="Disordered" evidence="15">
    <location>
        <begin position="1"/>
        <end position="40"/>
    </location>
</feature>
<dbReference type="PANTHER" id="PTHR12147:SF22">
    <property type="entry name" value="ENDOPLASMIC RETICULUM METALLOPEPTIDASE 1"/>
    <property type="match status" value="1"/>
</dbReference>
<feature type="transmembrane region" description="Helical" evidence="16">
    <location>
        <begin position="42"/>
        <end position="66"/>
    </location>
</feature>